<name>A0AAN7LUL5_TRANT</name>
<dbReference type="AlphaFoldDB" id="A0AAN7LUL5"/>
<feature type="signal peptide" evidence="1">
    <location>
        <begin position="1"/>
        <end position="21"/>
    </location>
</feature>
<keyword evidence="3" id="KW-1185">Reference proteome</keyword>
<reference evidence="2 3" key="1">
    <citation type="journal article" date="2023" name="Hortic Res">
        <title>Pangenome of water caltrop reveals structural variations and asymmetric subgenome divergence after allopolyploidization.</title>
        <authorList>
            <person name="Zhang X."/>
            <person name="Chen Y."/>
            <person name="Wang L."/>
            <person name="Yuan Y."/>
            <person name="Fang M."/>
            <person name="Shi L."/>
            <person name="Lu R."/>
            <person name="Comes H.P."/>
            <person name="Ma Y."/>
            <person name="Chen Y."/>
            <person name="Huang G."/>
            <person name="Zhou Y."/>
            <person name="Zheng Z."/>
            <person name="Qiu Y."/>
        </authorList>
    </citation>
    <scope>NUCLEOTIDE SEQUENCE [LARGE SCALE GENOMIC DNA]</scope>
    <source>
        <strain evidence="2">F231</strain>
    </source>
</reference>
<sequence length="111" mass="12385">MTMYRCKLGGFLLLLLDEILYESSTFYRTAMESIAEIFRPHWEQPASPTQSTRVELSGGAGVPYAVPLELGLATQKAAGSWLPPHFPFASLAVEQRPRRLLDLDLNLPPPE</sequence>
<gene>
    <name evidence="2" type="ORF">SAY86_023155</name>
</gene>
<evidence type="ECO:0000256" key="1">
    <source>
        <dbReference type="SAM" id="SignalP"/>
    </source>
</evidence>
<dbReference type="EMBL" id="JAXQNO010000008">
    <property type="protein sequence ID" value="KAK4792720.1"/>
    <property type="molecule type" value="Genomic_DNA"/>
</dbReference>
<evidence type="ECO:0000313" key="2">
    <source>
        <dbReference type="EMBL" id="KAK4792720.1"/>
    </source>
</evidence>
<proteinExistence type="predicted"/>
<protein>
    <submittedName>
        <fullName evidence="2">Uncharacterized protein</fullName>
    </submittedName>
</protein>
<feature type="chain" id="PRO_5043034600" evidence="1">
    <location>
        <begin position="22"/>
        <end position="111"/>
    </location>
</feature>
<dbReference type="Proteomes" id="UP001346149">
    <property type="component" value="Unassembled WGS sequence"/>
</dbReference>
<accession>A0AAN7LUL5</accession>
<comment type="caution">
    <text evidence="2">The sequence shown here is derived from an EMBL/GenBank/DDBJ whole genome shotgun (WGS) entry which is preliminary data.</text>
</comment>
<organism evidence="2 3">
    <name type="scientific">Trapa natans</name>
    <name type="common">Water chestnut</name>
    <dbReference type="NCBI Taxonomy" id="22666"/>
    <lineage>
        <taxon>Eukaryota</taxon>
        <taxon>Viridiplantae</taxon>
        <taxon>Streptophyta</taxon>
        <taxon>Embryophyta</taxon>
        <taxon>Tracheophyta</taxon>
        <taxon>Spermatophyta</taxon>
        <taxon>Magnoliopsida</taxon>
        <taxon>eudicotyledons</taxon>
        <taxon>Gunneridae</taxon>
        <taxon>Pentapetalae</taxon>
        <taxon>rosids</taxon>
        <taxon>malvids</taxon>
        <taxon>Myrtales</taxon>
        <taxon>Lythraceae</taxon>
        <taxon>Trapa</taxon>
    </lineage>
</organism>
<keyword evidence="1" id="KW-0732">Signal</keyword>
<evidence type="ECO:0000313" key="3">
    <source>
        <dbReference type="Proteomes" id="UP001346149"/>
    </source>
</evidence>